<evidence type="ECO:0000256" key="6">
    <source>
        <dbReference type="ARBA" id="ARBA00023268"/>
    </source>
</evidence>
<feature type="region of interest" description="Disordered" evidence="9">
    <location>
        <begin position="736"/>
        <end position="756"/>
    </location>
</feature>
<dbReference type="PANTHER" id="PTHR32282:SF33">
    <property type="entry name" value="PEPTIDOGLYCAN GLYCOSYLTRANSFERASE"/>
    <property type="match status" value="1"/>
</dbReference>
<reference evidence="12 13" key="1">
    <citation type="submission" date="2023-06" db="EMBL/GenBank/DDBJ databases">
        <authorList>
            <person name="Feng G."/>
            <person name="Li J."/>
            <person name="Zhu H."/>
        </authorList>
    </citation>
    <scope>NUCLEOTIDE SEQUENCE [LARGE SCALE GENOMIC DNA]</scope>
    <source>
        <strain evidence="12 13">RHCKG28</strain>
    </source>
</reference>
<evidence type="ECO:0000313" key="13">
    <source>
        <dbReference type="Proteomes" id="UP001236404"/>
    </source>
</evidence>
<evidence type="ECO:0000256" key="10">
    <source>
        <dbReference type="SAM" id="Phobius"/>
    </source>
</evidence>
<keyword evidence="13" id="KW-1185">Reference proteome</keyword>
<keyword evidence="5" id="KW-0378">Hydrolase</keyword>
<gene>
    <name evidence="12" type="ORF">QUG93_04865</name>
</gene>
<dbReference type="InterPro" id="IPR036950">
    <property type="entry name" value="PBP_transglycosylase"/>
</dbReference>
<keyword evidence="6" id="KW-0511">Multifunctional enzyme</keyword>
<dbReference type="SUPFAM" id="SSF56601">
    <property type="entry name" value="beta-lactamase/transpeptidase-like"/>
    <property type="match status" value="1"/>
</dbReference>
<feature type="compositionally biased region" description="Polar residues" evidence="9">
    <location>
        <begin position="747"/>
        <end position="756"/>
    </location>
</feature>
<dbReference type="SUPFAM" id="SSF53955">
    <property type="entry name" value="Lysozyme-like"/>
    <property type="match status" value="1"/>
</dbReference>
<comment type="catalytic activity">
    <reaction evidence="8">
        <text>[GlcNAc-(1-&gt;4)-Mur2Ac(oyl-L-Ala-gamma-D-Glu-L-Lys-D-Ala-D-Ala)](n)-di-trans,octa-cis-undecaprenyl diphosphate + beta-D-GlcNAc-(1-&gt;4)-Mur2Ac(oyl-L-Ala-gamma-D-Glu-L-Lys-D-Ala-D-Ala)-di-trans,octa-cis-undecaprenyl diphosphate = [GlcNAc-(1-&gt;4)-Mur2Ac(oyl-L-Ala-gamma-D-Glu-L-Lys-D-Ala-D-Ala)](n+1)-di-trans,octa-cis-undecaprenyl diphosphate + di-trans,octa-cis-undecaprenyl diphosphate + H(+)</text>
        <dbReference type="Rhea" id="RHEA:23708"/>
        <dbReference type="Rhea" id="RHEA-COMP:9602"/>
        <dbReference type="Rhea" id="RHEA-COMP:9603"/>
        <dbReference type="ChEBI" id="CHEBI:15378"/>
        <dbReference type="ChEBI" id="CHEBI:58405"/>
        <dbReference type="ChEBI" id="CHEBI:60033"/>
        <dbReference type="ChEBI" id="CHEBI:78435"/>
        <dbReference type="EC" id="2.4.99.28"/>
    </reaction>
</comment>
<feature type="transmembrane region" description="Helical" evidence="10">
    <location>
        <begin position="12"/>
        <end position="33"/>
    </location>
</feature>
<dbReference type="Pfam" id="PF00905">
    <property type="entry name" value="Transpeptidase"/>
    <property type="match status" value="1"/>
</dbReference>
<keyword evidence="1" id="KW-0121">Carboxypeptidase</keyword>
<dbReference type="Gene3D" id="3.40.710.10">
    <property type="entry name" value="DD-peptidase/beta-lactamase superfamily"/>
    <property type="match status" value="1"/>
</dbReference>
<comment type="catalytic activity">
    <reaction evidence="7">
        <text>Preferential cleavage: (Ac)2-L-Lys-D-Ala-|-D-Ala. Also transpeptidation of peptidyl-alanyl moieties that are N-acyl substituents of D-alanine.</text>
        <dbReference type="EC" id="3.4.16.4"/>
    </reaction>
</comment>
<protein>
    <submittedName>
        <fullName evidence="12">Transglycosylase domain-containing protein</fullName>
    </submittedName>
</protein>
<dbReference type="Pfam" id="PF03793">
    <property type="entry name" value="PASTA"/>
    <property type="match status" value="2"/>
</dbReference>
<name>A0ABT7TN47_9MICO</name>
<evidence type="ECO:0000256" key="3">
    <source>
        <dbReference type="ARBA" id="ARBA00022676"/>
    </source>
</evidence>
<feature type="domain" description="PASTA" evidence="11">
    <location>
        <begin position="772"/>
        <end position="840"/>
    </location>
</feature>
<dbReference type="RefSeq" id="WP_289472547.1">
    <property type="nucleotide sequence ID" value="NZ_JAUCMN010000002.1"/>
</dbReference>
<dbReference type="SMART" id="SM00740">
    <property type="entry name" value="PASTA"/>
    <property type="match status" value="2"/>
</dbReference>
<dbReference type="Proteomes" id="UP001236404">
    <property type="component" value="Unassembled WGS sequence"/>
</dbReference>
<feature type="domain" description="PASTA" evidence="11">
    <location>
        <begin position="706"/>
        <end position="771"/>
    </location>
</feature>
<evidence type="ECO:0000256" key="2">
    <source>
        <dbReference type="ARBA" id="ARBA00022670"/>
    </source>
</evidence>
<evidence type="ECO:0000313" key="12">
    <source>
        <dbReference type="EMBL" id="MDM7891006.1"/>
    </source>
</evidence>
<dbReference type="PROSITE" id="PS51178">
    <property type="entry name" value="PASTA"/>
    <property type="match status" value="2"/>
</dbReference>
<keyword evidence="3" id="KW-0328">Glycosyltransferase</keyword>
<evidence type="ECO:0000256" key="7">
    <source>
        <dbReference type="ARBA" id="ARBA00034000"/>
    </source>
</evidence>
<dbReference type="InterPro" id="IPR023346">
    <property type="entry name" value="Lysozyme-like_dom_sf"/>
</dbReference>
<dbReference type="Gene3D" id="3.30.10.20">
    <property type="match status" value="2"/>
</dbReference>
<dbReference type="PANTHER" id="PTHR32282">
    <property type="entry name" value="BINDING PROTEIN TRANSPEPTIDASE, PUTATIVE-RELATED"/>
    <property type="match status" value="1"/>
</dbReference>
<organism evidence="12 13">
    <name type="scientific">Curtobacterium caseinilyticum</name>
    <dbReference type="NCBI Taxonomy" id="3055137"/>
    <lineage>
        <taxon>Bacteria</taxon>
        <taxon>Bacillati</taxon>
        <taxon>Actinomycetota</taxon>
        <taxon>Actinomycetes</taxon>
        <taxon>Micrococcales</taxon>
        <taxon>Microbacteriaceae</taxon>
        <taxon>Curtobacterium</taxon>
    </lineage>
</organism>
<dbReference type="InterPro" id="IPR005543">
    <property type="entry name" value="PASTA_dom"/>
</dbReference>
<keyword evidence="4" id="KW-0808">Transferase</keyword>
<dbReference type="EMBL" id="JAUCMN010000002">
    <property type="protein sequence ID" value="MDM7891006.1"/>
    <property type="molecule type" value="Genomic_DNA"/>
</dbReference>
<dbReference type="CDD" id="cd06577">
    <property type="entry name" value="PASTA_pknB"/>
    <property type="match status" value="2"/>
</dbReference>
<proteinExistence type="predicted"/>
<evidence type="ECO:0000256" key="5">
    <source>
        <dbReference type="ARBA" id="ARBA00022801"/>
    </source>
</evidence>
<dbReference type="SUPFAM" id="SSF54184">
    <property type="entry name" value="Penicillin-binding protein 2x (pbp-2x), c-terminal domain"/>
    <property type="match status" value="1"/>
</dbReference>
<keyword evidence="10" id="KW-0812">Transmembrane</keyword>
<evidence type="ECO:0000256" key="8">
    <source>
        <dbReference type="ARBA" id="ARBA00049902"/>
    </source>
</evidence>
<evidence type="ECO:0000259" key="11">
    <source>
        <dbReference type="PROSITE" id="PS51178"/>
    </source>
</evidence>
<accession>A0ABT7TN47</accession>
<evidence type="ECO:0000256" key="1">
    <source>
        <dbReference type="ARBA" id="ARBA00022645"/>
    </source>
</evidence>
<dbReference type="InterPro" id="IPR050396">
    <property type="entry name" value="Glycosyltr_51/Transpeptidase"/>
</dbReference>
<evidence type="ECO:0000256" key="4">
    <source>
        <dbReference type="ARBA" id="ARBA00022679"/>
    </source>
</evidence>
<dbReference type="Gene3D" id="1.10.3810.10">
    <property type="entry name" value="Biosynthetic peptidoglycan transglycosylase-like"/>
    <property type="match status" value="1"/>
</dbReference>
<comment type="caution">
    <text evidence="12">The sequence shown here is derived from an EMBL/GenBank/DDBJ whole genome shotgun (WGS) entry which is preliminary data.</text>
</comment>
<keyword evidence="10" id="KW-1133">Transmembrane helix</keyword>
<evidence type="ECO:0000256" key="9">
    <source>
        <dbReference type="SAM" id="MobiDB-lite"/>
    </source>
</evidence>
<keyword evidence="10" id="KW-0472">Membrane</keyword>
<keyword evidence="2" id="KW-0645">Protease</keyword>
<dbReference type="InterPro" id="IPR012338">
    <property type="entry name" value="Beta-lactam/transpept-like"/>
</dbReference>
<sequence>MSAQKSASRTKPVSAIGAFVGFVGFSALAGLLVTIGVTPAIAVAGVTTTSTIGVFESLPEYIEIGDLPQRNELYAYQGGKSVHFATVYDQNRQELKYDQISDQLKNAAIDGEDKRFYDHGGVDLTSLVRAGVGSVAGGLGDSGGGSTLTMQLVRNIKMNQALDLPTKEEQQKAYAEATEQTIPRKLEEMKLAIGLAKKYTHKEILTGYLNIAYFGDQTYGVQAAAQHYYNKNATDLTPAEAASLIAIVQYPEARNLSNPSKYEANVARRNVILKSMYAQEHLTKEQFDQAIASNPKDYVKLTAPSQGCRASVGDGSQFFCDYAVKVVKEMSQLGSSQKERDAAWRNGGYQIQTTLDIGLNAQQKQILNTYDNKAEARIALGATLNSVEVGTGRILTMAQNKDYDQSLKSAPTSTSLNYAVDEKYGSSKGFQTGSTFKAFTLLDWVKAGHGLNETVNGTARTVSPWNICGQTDYTQFKVSNDSPGENGNYSVIGATAGSINGAFASMAQKLDLCDIKTMAENFGVHRADGTELRKNPSFILGTNEVAPLTMAAAYAGIANNGVFCKPIAIEQITNDEGKKLGGQTKDCKQAVDPSVAQTAVYAMKRTITSGTARGAQTYDGTQMFAKTGTTDEAEQIWLVGSSTRVATSYWQGNTDGKKLNLRHFSNGVNGTYAGVRADVWRQAQTPVNEAYPAGAFTDPSSTSIRGNSIQVPDVSGKSAEDARATLAGAGLNYVDGGAQPGGGQPGSVSSTSPAAGSYLSRGSSVTVYTSDGSQATVPDLPGKSLQDARAELGDAGFSNVSVIDEYAKGDDSTRCKVAAVAPAPGTATSKDTAVTVKIYGTKDGKAPKDCK</sequence>
<dbReference type="InterPro" id="IPR001264">
    <property type="entry name" value="Glyco_trans_51"/>
</dbReference>
<dbReference type="Pfam" id="PF00912">
    <property type="entry name" value="Transgly"/>
    <property type="match status" value="1"/>
</dbReference>
<dbReference type="InterPro" id="IPR001460">
    <property type="entry name" value="PCN-bd_Tpept"/>
</dbReference>